<feature type="region of interest" description="Disordered" evidence="8">
    <location>
        <begin position="165"/>
        <end position="286"/>
    </location>
</feature>
<feature type="compositionally biased region" description="Low complexity" evidence="8">
    <location>
        <begin position="1761"/>
        <end position="1781"/>
    </location>
</feature>
<keyword evidence="3" id="KW-0862">Zinc</keyword>
<feature type="compositionally biased region" description="Low complexity" evidence="8">
    <location>
        <begin position="275"/>
        <end position="286"/>
    </location>
</feature>
<feature type="region of interest" description="Disordered" evidence="8">
    <location>
        <begin position="1"/>
        <end position="54"/>
    </location>
</feature>
<feature type="compositionally biased region" description="Acidic residues" evidence="8">
    <location>
        <begin position="541"/>
        <end position="555"/>
    </location>
</feature>
<dbReference type="Gene3D" id="4.10.240.10">
    <property type="entry name" value="Zn(2)-C6 fungal-type DNA-binding domain"/>
    <property type="match status" value="1"/>
</dbReference>
<feature type="region of interest" description="Disordered" evidence="8">
    <location>
        <begin position="1606"/>
        <end position="1708"/>
    </location>
</feature>
<evidence type="ECO:0000256" key="8">
    <source>
        <dbReference type="SAM" id="MobiDB-lite"/>
    </source>
</evidence>
<dbReference type="GO" id="GO:0003677">
    <property type="term" value="F:DNA binding"/>
    <property type="evidence" value="ECO:0007669"/>
    <property type="project" value="UniProtKB-KW"/>
</dbReference>
<keyword evidence="11" id="KW-1185">Reference proteome</keyword>
<feature type="region of interest" description="Disordered" evidence="8">
    <location>
        <begin position="351"/>
        <end position="370"/>
    </location>
</feature>
<keyword evidence="5" id="KW-0238">DNA-binding</keyword>
<feature type="compositionally biased region" description="Low complexity" evidence="8">
    <location>
        <begin position="803"/>
        <end position="825"/>
    </location>
</feature>
<feature type="region of interest" description="Disordered" evidence="8">
    <location>
        <begin position="1761"/>
        <end position="1792"/>
    </location>
</feature>
<feature type="region of interest" description="Disordered" evidence="8">
    <location>
        <begin position="944"/>
        <end position="979"/>
    </location>
</feature>
<keyword evidence="6" id="KW-0804">Transcription</keyword>
<evidence type="ECO:0000256" key="5">
    <source>
        <dbReference type="ARBA" id="ARBA00023125"/>
    </source>
</evidence>
<dbReference type="SUPFAM" id="SSF57701">
    <property type="entry name" value="Zn2/Cys6 DNA-binding domain"/>
    <property type="match status" value="1"/>
</dbReference>
<dbReference type="Pfam" id="PF04082">
    <property type="entry name" value="Fungal_trans"/>
    <property type="match status" value="1"/>
</dbReference>
<dbReference type="OrthoDB" id="2123952at2759"/>
<dbReference type="PANTHER" id="PTHR31313:SF78">
    <property type="entry name" value="TRANSCRIPTION FACTOR DOMAIN-CONTAINING PROTEIN"/>
    <property type="match status" value="1"/>
</dbReference>
<feature type="compositionally biased region" description="Low complexity" evidence="8">
    <location>
        <begin position="778"/>
        <end position="790"/>
    </location>
</feature>
<dbReference type="GO" id="GO:0008270">
    <property type="term" value="F:zinc ion binding"/>
    <property type="evidence" value="ECO:0007669"/>
    <property type="project" value="InterPro"/>
</dbReference>
<dbReference type="GO" id="GO:0000981">
    <property type="term" value="F:DNA-binding transcription factor activity, RNA polymerase II-specific"/>
    <property type="evidence" value="ECO:0007669"/>
    <property type="project" value="InterPro"/>
</dbReference>
<reference evidence="10" key="1">
    <citation type="submission" date="2020-11" db="EMBL/GenBank/DDBJ databases">
        <authorList>
            <consortium name="DOE Joint Genome Institute"/>
            <person name="Ahrendt S."/>
            <person name="Riley R."/>
            <person name="Andreopoulos W."/>
            <person name="Labutti K."/>
            <person name="Pangilinan J."/>
            <person name="Ruiz-Duenas F.J."/>
            <person name="Barrasa J.M."/>
            <person name="Sanchez-Garcia M."/>
            <person name="Camarero S."/>
            <person name="Miyauchi S."/>
            <person name="Serrano A."/>
            <person name="Linde D."/>
            <person name="Babiker R."/>
            <person name="Drula E."/>
            <person name="Ayuso-Fernandez I."/>
            <person name="Pacheco R."/>
            <person name="Padilla G."/>
            <person name="Ferreira P."/>
            <person name="Barriuso J."/>
            <person name="Kellner H."/>
            <person name="Castanera R."/>
            <person name="Alfaro M."/>
            <person name="Ramirez L."/>
            <person name="Pisabarro A.G."/>
            <person name="Kuo A."/>
            <person name="Tritt A."/>
            <person name="Lipzen A."/>
            <person name="He G."/>
            <person name="Yan M."/>
            <person name="Ng V."/>
            <person name="Cullen D."/>
            <person name="Martin F."/>
            <person name="Rosso M.-N."/>
            <person name="Henrissat B."/>
            <person name="Hibbett D."/>
            <person name="Martinez A.T."/>
            <person name="Grigoriev I.V."/>
        </authorList>
    </citation>
    <scope>NUCLEOTIDE SEQUENCE</scope>
    <source>
        <strain evidence="10">CIRM-BRFM 674</strain>
    </source>
</reference>
<gene>
    <name evidence="10" type="ORF">BDN70DRAFT_533969</name>
</gene>
<dbReference type="InterPro" id="IPR007219">
    <property type="entry name" value="XnlR_reg_dom"/>
</dbReference>
<keyword evidence="2" id="KW-0479">Metal-binding</keyword>
<feature type="region of interest" description="Disordered" evidence="8">
    <location>
        <begin position="120"/>
        <end position="145"/>
    </location>
</feature>
<dbReference type="GO" id="GO:0006351">
    <property type="term" value="P:DNA-templated transcription"/>
    <property type="evidence" value="ECO:0007669"/>
    <property type="project" value="InterPro"/>
</dbReference>
<dbReference type="CDD" id="cd00067">
    <property type="entry name" value="GAL4"/>
    <property type="match status" value="1"/>
</dbReference>
<sequence>MAIHPPHPHLLFPYPPPPSSATSTSSSTTSNSNSNVSLSASSATSASSVMERVKTEDVDDLPGVMGVGPGTGMGMGVGSGAPSFQYKVVFHGHGHGQGQHPASSQLDQAAAFNATAAVTGTGTAHPAHQDPPLVRSHDGHHHHQQIFGFPTTSAHALLRAAHNNTHNTHNYNNHNHNHNTPHTQTHTHSPPSSTASSESVSPCLPTIPESPSFDGPGAGAGQQRQQGQLYRFGPTSPFASFHHPARQAPPHPHPHQQQFGISQHQHHPGTAFDPHTNGGSTNNTNTNTNYNLTHINTNLTHTNTNTQTQQTLFTNPTSPLAMSYSDDYDDGAASKFGLGLGGGASPYGVAVGGGQQQSGGAGTGGGNDRVVRRRSSKACDQCRKSKCKCERAALNEACKNCIMLGTPCTFLGPSRKRGPPKGYIDAIEARLHQTEALLGILLATEDERARGVLRDIGEDPLAREIIARVDNSPYGVKGRKLQMRAASTSASARPSGSGAGPSSVQGGGGSEKGANGTATTEKGANNASGTAKTGKGKNRDEDVDMDDEDEEGGEKDEEKRDRETGRVDLTSTHPSNEWQDRVAMMLDAVAAKAKAKQARSQSQPQLRSKSNPHPNSKSKSKSKTRSASSKAALNTTTRSRSKGRPTRGGDASDAEDDDDDDDDDREDDDDDREDGDAEAEGEDSEAGEEEGEKGGRTKRRRRTTMTRDDDEAEDVDGEDGEIDDEEDEADEDADDDYVDPSENANANNNANEEDGAQRETRAKRQRTTLDPLNTTNLGVGAFASVSSGSSAGMGGARTGGGVSSSTLAMGAASAASAGGARRAHALARSSILRPYASASQLHALSQAHGAPPSRSQLQASSSSSSHVLSHHLGHAQQQQQGQQQGMYSPYSHSSDGGAASPGTQARRTRRRLEMDDPLVEDVYGNNNNNVYARSAPGSAVSLHAGTPHVSARSPVVQQWSGNGNGRGRRGSGWSAGGGGNTTLANDVDMERRSASADLYPLQAYPGPDPASEESEDEGALVAGAVGQLSLNEDEEVRYHGKASGLYLLDGRGGKERRNEGGIWRFPKARVWPALPSASSMSSIGAVARAQEAAELPPQNVQEHLLDLYFTYVQPVFPIVHKRVFLEAYRATYGADSPSSPADPLSGAPPTHTQTTEGADASSPFGNRPARRRRAVPSLLLLAMFALASRYCDTARAAPPLPADPSTMWTAGDEYLDRAKTLLDSSYASSRPSTVQALLLLGYREIGIGAMAQAWTYIGMAIRMAQDLGMHRAADGWERVGLGGRLFGKEEISERRRVWFGCVIMDKYVSTYIGRPLMIFEWDYDTTLPDVEEAEEYDAWSVETPTGERTPADVPGRCISCFNASAELSNILSMIVQMMYAVRPLTSRHEGAAELEGMLDKWYLDLPEHLRFDPPSFSTAAPTPLPNVLTLHMQYWCAVLLLHRPYIRHVVQAKQRLLQQQQQQQGEGVGAGVGVAMGDDLETRAIAVKRFELCNAAANHITSIVSLYQEKYLITRCSVFLCYYVFTAGIMHDTNLVVHPNDPQAKIGLAKCLNVLRAMRVVWPSAARAIELFGGASTMEDINNAANPLVGLTMIDRHKRAAENALDDTFGSSPFDYMPSLRQPLHMQPQHQQQQHQQQQQTHNPQQQGHPQQQQQQQQQQHTHAAYTHEQPDSTSSVFDGDGLFLPPLPPMSSTASSAPGLVPSSTGYATPWQDPHHFNAPLSTAVLPQLYSTGLVDDGLHHHHHASPAIVRGGVALAGAGAGGVHQQQQQQQQHAEAASGNGEGHGRRYSQYMDYSGYGQMVTPYDLPQVAQQQQQHHHQQQEAQQQIYLSEQYNLYNNQPYNR</sequence>
<feature type="compositionally biased region" description="Polar residues" evidence="8">
    <location>
        <begin position="516"/>
        <end position="531"/>
    </location>
</feature>
<dbReference type="EMBL" id="MU155134">
    <property type="protein sequence ID" value="KAF9485619.1"/>
    <property type="molecule type" value="Genomic_DNA"/>
</dbReference>
<evidence type="ECO:0000313" key="11">
    <source>
        <dbReference type="Proteomes" id="UP000807469"/>
    </source>
</evidence>
<feature type="compositionally biased region" description="Low complexity" evidence="8">
    <location>
        <begin position="485"/>
        <end position="504"/>
    </location>
</feature>
<feature type="compositionally biased region" description="Gly residues" evidence="8">
    <location>
        <begin position="791"/>
        <end position="802"/>
    </location>
</feature>
<evidence type="ECO:0000256" key="7">
    <source>
        <dbReference type="ARBA" id="ARBA00023242"/>
    </source>
</evidence>
<feature type="compositionally biased region" description="Acidic residues" evidence="8">
    <location>
        <begin position="708"/>
        <end position="739"/>
    </location>
</feature>
<keyword evidence="7" id="KW-0539">Nucleus</keyword>
<feature type="domain" description="Zn(2)-C6 fungal-type" evidence="9">
    <location>
        <begin position="378"/>
        <end position="410"/>
    </location>
</feature>
<evidence type="ECO:0000256" key="1">
    <source>
        <dbReference type="ARBA" id="ARBA00004123"/>
    </source>
</evidence>
<feature type="compositionally biased region" description="Polar residues" evidence="8">
    <location>
        <begin position="768"/>
        <end position="777"/>
    </location>
</feature>
<evidence type="ECO:0000259" key="9">
    <source>
        <dbReference type="PROSITE" id="PS50048"/>
    </source>
</evidence>
<dbReference type="CDD" id="cd12148">
    <property type="entry name" value="fungal_TF_MHR"/>
    <property type="match status" value="1"/>
</dbReference>
<evidence type="ECO:0000256" key="2">
    <source>
        <dbReference type="ARBA" id="ARBA00022723"/>
    </source>
</evidence>
<accession>A0A9P6D6I4</accession>
<feature type="compositionally biased region" description="Low complexity" evidence="8">
    <location>
        <begin position="1622"/>
        <end position="1661"/>
    </location>
</feature>
<dbReference type="InterPro" id="IPR051615">
    <property type="entry name" value="Transcr_Regulatory_Elem"/>
</dbReference>
<name>A0A9P6D6I4_9AGAR</name>
<feature type="compositionally biased region" description="Low complexity" evidence="8">
    <location>
        <begin position="20"/>
        <end position="48"/>
    </location>
</feature>
<dbReference type="SMART" id="SM00906">
    <property type="entry name" value="Fungal_trans"/>
    <property type="match status" value="1"/>
</dbReference>
<dbReference type="PROSITE" id="PS50048">
    <property type="entry name" value="ZN2_CY6_FUNGAL_2"/>
    <property type="match status" value="1"/>
</dbReference>
<evidence type="ECO:0000256" key="3">
    <source>
        <dbReference type="ARBA" id="ARBA00022833"/>
    </source>
</evidence>
<organism evidence="10 11">
    <name type="scientific">Pholiota conissans</name>
    <dbReference type="NCBI Taxonomy" id="109636"/>
    <lineage>
        <taxon>Eukaryota</taxon>
        <taxon>Fungi</taxon>
        <taxon>Dikarya</taxon>
        <taxon>Basidiomycota</taxon>
        <taxon>Agaricomycotina</taxon>
        <taxon>Agaricomycetes</taxon>
        <taxon>Agaricomycetidae</taxon>
        <taxon>Agaricales</taxon>
        <taxon>Agaricineae</taxon>
        <taxon>Strophariaceae</taxon>
        <taxon>Pholiota</taxon>
    </lineage>
</organism>
<dbReference type="SMART" id="SM00066">
    <property type="entry name" value="GAL4"/>
    <property type="match status" value="1"/>
</dbReference>
<comment type="subcellular location">
    <subcellularLocation>
        <location evidence="1">Nucleus</location>
    </subcellularLocation>
</comment>
<dbReference type="PROSITE" id="PS00463">
    <property type="entry name" value="ZN2_CY6_FUNGAL_1"/>
    <property type="match status" value="1"/>
</dbReference>
<keyword evidence="4" id="KW-0805">Transcription regulation</keyword>
<dbReference type="Pfam" id="PF00172">
    <property type="entry name" value="Zn_clus"/>
    <property type="match status" value="1"/>
</dbReference>
<feature type="compositionally biased region" description="Polar residues" evidence="8">
    <location>
        <begin position="1691"/>
        <end position="1708"/>
    </location>
</feature>
<protein>
    <recommendedName>
        <fullName evidence="9">Zn(2)-C6 fungal-type domain-containing protein</fullName>
    </recommendedName>
</protein>
<feature type="region of interest" description="Disordered" evidence="8">
    <location>
        <begin position="478"/>
        <end position="825"/>
    </location>
</feature>
<dbReference type="GO" id="GO:0005634">
    <property type="term" value="C:nucleus"/>
    <property type="evidence" value="ECO:0007669"/>
    <property type="project" value="UniProtKB-SubCell"/>
</dbReference>
<feature type="compositionally biased region" description="Basic and acidic residues" evidence="8">
    <location>
        <begin position="556"/>
        <end position="566"/>
    </location>
</feature>
<dbReference type="Proteomes" id="UP000807469">
    <property type="component" value="Unassembled WGS sequence"/>
</dbReference>
<feature type="compositionally biased region" description="Gly residues" evidence="8">
    <location>
        <begin position="351"/>
        <end position="367"/>
    </location>
</feature>
<dbReference type="PANTHER" id="PTHR31313">
    <property type="entry name" value="TY1 ENHANCER ACTIVATOR"/>
    <property type="match status" value="1"/>
</dbReference>
<feature type="compositionally biased region" description="Acidic residues" evidence="8">
    <location>
        <begin position="652"/>
        <end position="691"/>
    </location>
</feature>
<feature type="region of interest" description="Disordered" evidence="8">
    <location>
        <begin position="1135"/>
        <end position="1170"/>
    </location>
</feature>
<feature type="compositionally biased region" description="Low complexity" evidence="8">
    <location>
        <begin position="165"/>
        <end position="202"/>
    </location>
</feature>
<feature type="compositionally biased region" description="Low complexity" evidence="8">
    <location>
        <begin position="1135"/>
        <end position="1149"/>
    </location>
</feature>
<feature type="compositionally biased region" description="Low complexity" evidence="8">
    <location>
        <begin position="876"/>
        <end position="885"/>
    </location>
</feature>
<dbReference type="InterPro" id="IPR036864">
    <property type="entry name" value="Zn2-C6_fun-type_DNA-bd_sf"/>
</dbReference>
<feature type="compositionally biased region" description="Low complexity" evidence="8">
    <location>
        <begin position="843"/>
        <end position="867"/>
    </location>
</feature>
<proteinExistence type="predicted"/>
<comment type="caution">
    <text evidence="10">The sequence shown here is derived from an EMBL/GenBank/DDBJ whole genome shotgun (WGS) entry which is preliminary data.</text>
</comment>
<dbReference type="InterPro" id="IPR001138">
    <property type="entry name" value="Zn2Cys6_DnaBD"/>
</dbReference>
<feature type="region of interest" description="Disordered" evidence="8">
    <location>
        <begin position="843"/>
        <end position="910"/>
    </location>
</feature>
<evidence type="ECO:0000313" key="10">
    <source>
        <dbReference type="EMBL" id="KAF9485619.1"/>
    </source>
</evidence>
<evidence type="ECO:0000256" key="4">
    <source>
        <dbReference type="ARBA" id="ARBA00023015"/>
    </source>
</evidence>
<evidence type="ECO:0000256" key="6">
    <source>
        <dbReference type="ARBA" id="ARBA00023163"/>
    </source>
</evidence>